<feature type="region of interest" description="Disordered" evidence="10">
    <location>
        <begin position="100"/>
        <end position="135"/>
    </location>
</feature>
<dbReference type="GO" id="GO:0008270">
    <property type="term" value="F:zinc ion binding"/>
    <property type="evidence" value="ECO:0007669"/>
    <property type="project" value="UniProtKB-KW"/>
</dbReference>
<feature type="domain" description="Nuclear receptor" evidence="11">
    <location>
        <begin position="1"/>
        <end position="74"/>
    </location>
</feature>
<name>A0AAV5TV62_9BILA</name>
<evidence type="ECO:0000256" key="3">
    <source>
        <dbReference type="ARBA" id="ARBA00022771"/>
    </source>
</evidence>
<dbReference type="InterPro" id="IPR013088">
    <property type="entry name" value="Znf_NHR/GATA"/>
</dbReference>
<keyword evidence="2" id="KW-0479">Metal-binding</keyword>
<keyword evidence="6" id="KW-0238">DNA-binding</keyword>
<dbReference type="GO" id="GO:0000978">
    <property type="term" value="F:RNA polymerase II cis-regulatory region sequence-specific DNA binding"/>
    <property type="evidence" value="ECO:0007669"/>
    <property type="project" value="TreeGrafter"/>
</dbReference>
<feature type="non-terminal residue" evidence="12">
    <location>
        <position position="1"/>
    </location>
</feature>
<evidence type="ECO:0000313" key="13">
    <source>
        <dbReference type="Proteomes" id="UP001432027"/>
    </source>
</evidence>
<evidence type="ECO:0000256" key="5">
    <source>
        <dbReference type="ARBA" id="ARBA00023015"/>
    </source>
</evidence>
<keyword evidence="13" id="KW-1185">Reference proteome</keyword>
<accession>A0AAV5TV62</accession>
<dbReference type="GO" id="GO:0045944">
    <property type="term" value="P:positive regulation of transcription by RNA polymerase II"/>
    <property type="evidence" value="ECO:0007669"/>
    <property type="project" value="TreeGrafter"/>
</dbReference>
<evidence type="ECO:0000256" key="1">
    <source>
        <dbReference type="ARBA" id="ARBA00005993"/>
    </source>
</evidence>
<keyword evidence="4" id="KW-0862">Zinc</keyword>
<proteinExistence type="inferred from homology"/>
<evidence type="ECO:0000256" key="6">
    <source>
        <dbReference type="ARBA" id="ARBA00023125"/>
    </source>
</evidence>
<dbReference type="GO" id="GO:0004879">
    <property type="term" value="F:nuclear receptor activity"/>
    <property type="evidence" value="ECO:0007669"/>
    <property type="project" value="TreeGrafter"/>
</dbReference>
<comment type="similarity">
    <text evidence="1">Belongs to the nuclear hormone receptor family.</text>
</comment>
<dbReference type="InterPro" id="IPR050234">
    <property type="entry name" value="Nuclear_hormone_rcpt_NR1"/>
</dbReference>
<keyword evidence="9" id="KW-0539">Nucleus</keyword>
<dbReference type="GO" id="GO:0030154">
    <property type="term" value="P:cell differentiation"/>
    <property type="evidence" value="ECO:0007669"/>
    <property type="project" value="TreeGrafter"/>
</dbReference>
<dbReference type="InterPro" id="IPR001628">
    <property type="entry name" value="Znf_hrmn_rcpt"/>
</dbReference>
<dbReference type="Pfam" id="PF00105">
    <property type="entry name" value="zf-C4"/>
    <property type="match status" value="1"/>
</dbReference>
<evidence type="ECO:0000256" key="10">
    <source>
        <dbReference type="SAM" id="MobiDB-lite"/>
    </source>
</evidence>
<feature type="compositionally biased region" description="Polar residues" evidence="10">
    <location>
        <begin position="101"/>
        <end position="114"/>
    </location>
</feature>
<evidence type="ECO:0000256" key="4">
    <source>
        <dbReference type="ARBA" id="ARBA00022833"/>
    </source>
</evidence>
<evidence type="ECO:0000256" key="2">
    <source>
        <dbReference type="ARBA" id="ARBA00022723"/>
    </source>
</evidence>
<dbReference type="PANTHER" id="PTHR24082:SF508">
    <property type="entry name" value="NUCLEAR HORMONE RECEPTOR FAMILY MEMBER NHR-48"/>
    <property type="match status" value="1"/>
</dbReference>
<dbReference type="AlphaFoldDB" id="A0AAV5TV62"/>
<keyword evidence="3" id="KW-0863">Zinc-finger</keyword>
<organism evidence="12 13">
    <name type="scientific">Pristionchus entomophagus</name>
    <dbReference type="NCBI Taxonomy" id="358040"/>
    <lineage>
        <taxon>Eukaryota</taxon>
        <taxon>Metazoa</taxon>
        <taxon>Ecdysozoa</taxon>
        <taxon>Nematoda</taxon>
        <taxon>Chromadorea</taxon>
        <taxon>Rhabditida</taxon>
        <taxon>Rhabditina</taxon>
        <taxon>Diplogasteromorpha</taxon>
        <taxon>Diplogasteroidea</taxon>
        <taxon>Neodiplogasteridae</taxon>
        <taxon>Pristionchus</taxon>
    </lineage>
</organism>
<protein>
    <recommendedName>
        <fullName evidence="11">Nuclear receptor domain-containing protein</fullName>
    </recommendedName>
</protein>
<gene>
    <name evidence="12" type="ORF">PENTCL1PPCAC_20595</name>
</gene>
<evidence type="ECO:0000256" key="9">
    <source>
        <dbReference type="ARBA" id="ARBA00023242"/>
    </source>
</evidence>
<dbReference type="GO" id="GO:0000122">
    <property type="term" value="P:negative regulation of transcription by RNA polymerase II"/>
    <property type="evidence" value="ECO:0007669"/>
    <property type="project" value="TreeGrafter"/>
</dbReference>
<keyword evidence="5" id="KW-0805">Transcription regulation</keyword>
<dbReference type="PROSITE" id="PS51030">
    <property type="entry name" value="NUCLEAR_REC_DBD_2"/>
    <property type="match status" value="1"/>
</dbReference>
<sequence length="135" mass="15325">ICRVCGDKAYSINFNVSTCESCKAFFRRNACKKNKLRCPFNEACDIQIFSRRFCQRCRLFKCFEVGMKKEWIMTDEARLQKKAKVEENRKRRWEAARMKNNVDSSQQCGMTSEISVGVGREGTDAPTGAAASAAA</sequence>
<evidence type="ECO:0000256" key="8">
    <source>
        <dbReference type="ARBA" id="ARBA00023170"/>
    </source>
</evidence>
<keyword evidence="7" id="KW-0804">Transcription</keyword>
<dbReference type="EMBL" id="BTSX01000005">
    <property type="protein sequence ID" value="GMS98420.1"/>
    <property type="molecule type" value="Genomic_DNA"/>
</dbReference>
<feature type="non-terminal residue" evidence="12">
    <location>
        <position position="135"/>
    </location>
</feature>
<reference evidence="12" key="1">
    <citation type="submission" date="2023-10" db="EMBL/GenBank/DDBJ databases">
        <title>Genome assembly of Pristionchus species.</title>
        <authorList>
            <person name="Yoshida K."/>
            <person name="Sommer R.J."/>
        </authorList>
    </citation>
    <scope>NUCLEOTIDE SEQUENCE</scope>
    <source>
        <strain evidence="12">RS0144</strain>
    </source>
</reference>
<evidence type="ECO:0000256" key="7">
    <source>
        <dbReference type="ARBA" id="ARBA00023163"/>
    </source>
</evidence>
<dbReference type="SMART" id="SM00399">
    <property type="entry name" value="ZnF_C4"/>
    <property type="match status" value="1"/>
</dbReference>
<evidence type="ECO:0000259" key="11">
    <source>
        <dbReference type="PROSITE" id="PS51030"/>
    </source>
</evidence>
<dbReference type="SUPFAM" id="SSF57716">
    <property type="entry name" value="Glucocorticoid receptor-like (DNA-binding domain)"/>
    <property type="match status" value="1"/>
</dbReference>
<comment type="caution">
    <text evidence="12">The sequence shown here is derived from an EMBL/GenBank/DDBJ whole genome shotgun (WGS) entry which is preliminary data.</text>
</comment>
<dbReference type="Gene3D" id="3.30.50.10">
    <property type="entry name" value="Erythroid Transcription Factor GATA-1, subunit A"/>
    <property type="match status" value="1"/>
</dbReference>
<evidence type="ECO:0000313" key="12">
    <source>
        <dbReference type="EMBL" id="GMS98420.1"/>
    </source>
</evidence>
<dbReference type="PRINTS" id="PR00047">
    <property type="entry name" value="STROIDFINGER"/>
</dbReference>
<dbReference type="Proteomes" id="UP001432027">
    <property type="component" value="Unassembled WGS sequence"/>
</dbReference>
<dbReference type="PROSITE" id="PS00031">
    <property type="entry name" value="NUCLEAR_REC_DBD_1"/>
    <property type="match status" value="1"/>
</dbReference>
<keyword evidence="8" id="KW-0675">Receptor</keyword>
<dbReference type="PANTHER" id="PTHR24082">
    <property type="entry name" value="NUCLEAR HORMONE RECEPTOR"/>
    <property type="match status" value="1"/>
</dbReference>